<feature type="transmembrane region" description="Helical" evidence="1">
    <location>
        <begin position="33"/>
        <end position="54"/>
    </location>
</feature>
<gene>
    <name evidence="2" type="ORF">C7437_101473</name>
</gene>
<evidence type="ECO:0000313" key="2">
    <source>
        <dbReference type="EMBL" id="PZX07360.1"/>
    </source>
</evidence>
<evidence type="ECO:0000256" key="1">
    <source>
        <dbReference type="SAM" id="Phobius"/>
    </source>
</evidence>
<keyword evidence="1" id="KW-0812">Transmembrane</keyword>
<comment type="caution">
    <text evidence="2">The sequence shown here is derived from an EMBL/GenBank/DDBJ whole genome shotgun (WGS) entry which is preliminary data.</text>
</comment>
<sequence length="64" mass="7326">MKIRRLPLKVGIILLSIFQVYSIFTRWGEDTRGTIIASIILVGCILLLITDMFLKSDNHKNHAK</sequence>
<protein>
    <submittedName>
        <fullName evidence="2">Uncharacterized protein</fullName>
    </submittedName>
</protein>
<keyword evidence="1" id="KW-1133">Transmembrane helix</keyword>
<feature type="transmembrane region" description="Helical" evidence="1">
    <location>
        <begin position="7"/>
        <end position="27"/>
    </location>
</feature>
<dbReference type="Proteomes" id="UP000248646">
    <property type="component" value="Unassembled WGS sequence"/>
</dbReference>
<accession>A0A2W7MKU9</accession>
<name>A0A2W7MKU9_9BACI</name>
<proteinExistence type="predicted"/>
<evidence type="ECO:0000313" key="3">
    <source>
        <dbReference type="Proteomes" id="UP000248646"/>
    </source>
</evidence>
<organism evidence="2 3">
    <name type="scientific">Psychrobacillus insolitus</name>
    <dbReference type="NCBI Taxonomy" id="1461"/>
    <lineage>
        <taxon>Bacteria</taxon>
        <taxon>Bacillati</taxon>
        <taxon>Bacillota</taxon>
        <taxon>Bacilli</taxon>
        <taxon>Bacillales</taxon>
        <taxon>Bacillaceae</taxon>
        <taxon>Psychrobacillus</taxon>
    </lineage>
</organism>
<keyword evidence="3" id="KW-1185">Reference proteome</keyword>
<dbReference type="AlphaFoldDB" id="A0A2W7MKU9"/>
<reference evidence="2 3" key="1">
    <citation type="submission" date="2018-06" db="EMBL/GenBank/DDBJ databases">
        <title>Genomic Encyclopedia of Type Strains, Phase IV (KMG-IV): sequencing the most valuable type-strain genomes for metagenomic binning, comparative biology and taxonomic classification.</title>
        <authorList>
            <person name="Goeker M."/>
        </authorList>
    </citation>
    <scope>NUCLEOTIDE SEQUENCE [LARGE SCALE GENOMIC DNA]</scope>
    <source>
        <strain evidence="2 3">DSM 5</strain>
    </source>
</reference>
<dbReference type="EMBL" id="QKZI01000001">
    <property type="protein sequence ID" value="PZX07360.1"/>
    <property type="molecule type" value="Genomic_DNA"/>
</dbReference>
<keyword evidence="1" id="KW-0472">Membrane</keyword>